<dbReference type="AlphaFoldDB" id="A0A396ZYK4"/>
<accession>A0A396ZYK4</accession>
<evidence type="ECO:0000313" key="8">
    <source>
        <dbReference type="Proteomes" id="UP000266239"/>
    </source>
</evidence>
<dbReference type="Proteomes" id="UP000286510">
    <property type="component" value="Unassembled WGS sequence"/>
</dbReference>
<sequence>MIVSTPQEVIVVDEGISDLDDILRQADVAALQHLNISVGDDTAKSLKLLNVNHNLLQSVDGIETLAALCVLKASHNKLSSLEWVGALSHLSELWISHNKIDLPQLKELKPLTKLHTLLIEANPCCKEPSYK</sequence>
<dbReference type="PROSITE" id="PS51450">
    <property type="entry name" value="LRR"/>
    <property type="match status" value="2"/>
</dbReference>
<dbReference type="InterPro" id="IPR032675">
    <property type="entry name" value="LRR_dom_sf"/>
</dbReference>
<organism evidence="3 8">
    <name type="scientific">Aphanomyces astaci</name>
    <name type="common">Crayfish plague agent</name>
    <dbReference type="NCBI Taxonomy" id="112090"/>
    <lineage>
        <taxon>Eukaryota</taxon>
        <taxon>Sar</taxon>
        <taxon>Stramenopiles</taxon>
        <taxon>Oomycota</taxon>
        <taxon>Saprolegniomycetes</taxon>
        <taxon>Saprolegniales</taxon>
        <taxon>Verrucalvaceae</taxon>
        <taxon>Aphanomyces</taxon>
    </lineage>
</organism>
<dbReference type="EMBL" id="QUTA01011776">
    <property type="protein sequence ID" value="RHX98210.1"/>
    <property type="molecule type" value="Genomic_DNA"/>
</dbReference>
<evidence type="ECO:0000313" key="5">
    <source>
        <dbReference type="EMBL" id="RHZ07098.1"/>
    </source>
</evidence>
<name>A0A396ZYK4_APHAT</name>
<evidence type="ECO:0000313" key="4">
    <source>
        <dbReference type="EMBL" id="RHY80072.1"/>
    </source>
</evidence>
<dbReference type="EMBL" id="QUTD01000125">
    <property type="protein sequence ID" value="RHY80072.1"/>
    <property type="molecule type" value="Genomic_DNA"/>
</dbReference>
<dbReference type="EMBL" id="QUTE01011897">
    <property type="protein sequence ID" value="RHZ08579.1"/>
    <property type="molecule type" value="Genomic_DNA"/>
</dbReference>
<evidence type="ECO:0000313" key="9">
    <source>
        <dbReference type="Proteomes" id="UP000266643"/>
    </source>
</evidence>
<evidence type="ECO:0000256" key="1">
    <source>
        <dbReference type="ARBA" id="ARBA00022614"/>
    </source>
</evidence>
<evidence type="ECO:0000313" key="3">
    <source>
        <dbReference type="EMBL" id="RHX98210.1"/>
    </source>
</evidence>
<gene>
    <name evidence="3" type="ORF">DYB25_012542</name>
    <name evidence="5" type="ORF">DYB26_011699</name>
    <name evidence="4" type="ORF">DYB30_009489</name>
    <name evidence="6" type="ORF">DYB31_007094</name>
</gene>
<comment type="caution">
    <text evidence="3">The sequence shown here is derived from an EMBL/GenBank/DDBJ whole genome shotgun (WGS) entry which is preliminary data.</text>
</comment>
<dbReference type="Proteomes" id="UP000266643">
    <property type="component" value="Unassembled WGS sequence"/>
</dbReference>
<evidence type="ECO:0000313" key="10">
    <source>
        <dbReference type="Proteomes" id="UP000286510"/>
    </source>
</evidence>
<dbReference type="Proteomes" id="UP000266239">
    <property type="component" value="Unassembled WGS sequence"/>
</dbReference>
<evidence type="ECO:0000256" key="2">
    <source>
        <dbReference type="ARBA" id="ARBA00022737"/>
    </source>
</evidence>
<proteinExistence type="predicted"/>
<reference evidence="7 8" key="1">
    <citation type="submission" date="2018-08" db="EMBL/GenBank/DDBJ databases">
        <title>Aphanomyces genome sequencing and annotation.</title>
        <authorList>
            <person name="Minardi D."/>
            <person name="Oidtmann B."/>
            <person name="Van Der Giezen M."/>
            <person name="Studholme D.J."/>
        </authorList>
    </citation>
    <scope>NUCLEOTIDE SEQUENCE [LARGE SCALE GENOMIC DNA]</scope>
    <source>
        <strain evidence="6 7">197901</strain>
        <strain evidence="4 9">D2</strain>
        <strain evidence="5 10">FDL457</strain>
        <strain evidence="3 8">Yx</strain>
    </source>
</reference>
<protein>
    <submittedName>
        <fullName evidence="3">Uncharacterized protein</fullName>
    </submittedName>
</protein>
<evidence type="ECO:0000313" key="7">
    <source>
        <dbReference type="Proteomes" id="UP000266196"/>
    </source>
</evidence>
<dbReference type="VEuPathDB" id="FungiDB:H257_17967"/>
<dbReference type="Proteomes" id="UP000266196">
    <property type="component" value="Unassembled WGS sequence"/>
</dbReference>
<dbReference type="PANTHER" id="PTHR18849:SF0">
    <property type="entry name" value="CILIA- AND FLAGELLA-ASSOCIATED PROTEIN 410-RELATED"/>
    <property type="match status" value="1"/>
</dbReference>
<keyword evidence="2" id="KW-0677">Repeat</keyword>
<keyword evidence="1" id="KW-0433">Leucine-rich repeat</keyword>
<dbReference type="SUPFAM" id="SSF52075">
    <property type="entry name" value="Outer arm dynein light chain 1"/>
    <property type="match status" value="1"/>
</dbReference>
<evidence type="ECO:0000313" key="6">
    <source>
        <dbReference type="EMBL" id="RHZ08579.1"/>
    </source>
</evidence>
<dbReference type="PANTHER" id="PTHR18849">
    <property type="entry name" value="LEUCINE RICH REPEAT PROTEIN"/>
    <property type="match status" value="1"/>
</dbReference>
<dbReference type="Gene3D" id="3.80.10.10">
    <property type="entry name" value="Ribonuclease Inhibitor"/>
    <property type="match status" value="1"/>
</dbReference>
<dbReference type="EMBL" id="QUTF01016349">
    <property type="protein sequence ID" value="RHZ07098.1"/>
    <property type="molecule type" value="Genomic_DNA"/>
</dbReference>
<dbReference type="InterPro" id="IPR001611">
    <property type="entry name" value="Leu-rich_rpt"/>
</dbReference>